<dbReference type="PATRIC" id="fig|1123501.6.peg.3898"/>
<gene>
    <name evidence="5" type="ORF">Wenmar_03769</name>
</gene>
<sequence>MRILVVGAGPTGLTAAVELARRGLVPRIVEKRATPSPFSRAVGIQSRTLDLLAPSGAAKAIAEEAIPFEGAILHDGRREIGRLPLGHSEDSRLWGLAQDRTEAHLAAALRREGGAVEYGTTFEGLEQDGDVVRATVASETAEYDWVIGADGVHSAVRGALGLPFEGYDLPETWSIADVDAPGWPDPRWFHGFFKPGGEVAVVVPLERARFRVIASDPDALAALPVPMAVSAIRSTGTFRISVRQAPSFRVGRVCLAGDAAHCHSPVGGRGMNLGIADAADLAARISSGEVDGYEAARHPEAARVIRLTERVRRAVQSKEPWRQRLILRTLGLALQVPAVRRAAARRAAGA</sequence>
<dbReference type="EMBL" id="AONG01000021">
    <property type="protein sequence ID" value="KIQ67640.1"/>
    <property type="molecule type" value="Genomic_DNA"/>
</dbReference>
<keyword evidence="6" id="KW-1185">Reference proteome</keyword>
<dbReference type="STRING" id="1123501.Wenmar_03769"/>
<dbReference type="Gene3D" id="3.30.70.2450">
    <property type="match status" value="1"/>
</dbReference>
<dbReference type="PANTHER" id="PTHR43004">
    <property type="entry name" value="TRK SYSTEM POTASSIUM UPTAKE PROTEIN"/>
    <property type="match status" value="1"/>
</dbReference>
<evidence type="ECO:0000313" key="6">
    <source>
        <dbReference type="Proteomes" id="UP000035100"/>
    </source>
</evidence>
<evidence type="ECO:0000259" key="4">
    <source>
        <dbReference type="Pfam" id="PF01494"/>
    </source>
</evidence>
<dbReference type="InterPro" id="IPR002938">
    <property type="entry name" value="FAD-bd"/>
</dbReference>
<evidence type="ECO:0000313" key="5">
    <source>
        <dbReference type="EMBL" id="KIQ67640.1"/>
    </source>
</evidence>
<dbReference type="RefSeq" id="WP_018303159.1">
    <property type="nucleotide sequence ID" value="NZ_KB902291.1"/>
</dbReference>
<evidence type="ECO:0000256" key="3">
    <source>
        <dbReference type="ARBA" id="ARBA00022827"/>
    </source>
</evidence>
<dbReference type="InterPro" id="IPR050641">
    <property type="entry name" value="RIFMO-like"/>
</dbReference>
<keyword evidence="3" id="KW-0274">FAD</keyword>
<comment type="cofactor">
    <cofactor evidence="1">
        <name>FAD</name>
        <dbReference type="ChEBI" id="CHEBI:57692"/>
    </cofactor>
</comment>
<reference evidence="5 6" key="1">
    <citation type="submission" date="2013-01" db="EMBL/GenBank/DDBJ databases">
        <authorList>
            <person name="Fiebig A."/>
            <person name="Goeker M."/>
            <person name="Klenk H.-P.P."/>
        </authorList>
    </citation>
    <scope>NUCLEOTIDE SEQUENCE [LARGE SCALE GENOMIC DNA]</scope>
    <source>
        <strain evidence="5 6">DSM 24838</strain>
    </source>
</reference>
<evidence type="ECO:0000256" key="2">
    <source>
        <dbReference type="ARBA" id="ARBA00022630"/>
    </source>
</evidence>
<protein>
    <submittedName>
        <fullName evidence="5">2-polyprenyl-6-methoxyphenol hydroxylase</fullName>
    </submittedName>
</protein>
<dbReference type="OrthoDB" id="9791689at2"/>
<feature type="domain" description="FAD-binding" evidence="4">
    <location>
        <begin position="3"/>
        <end position="306"/>
    </location>
</feature>
<dbReference type="PANTHER" id="PTHR43004:SF19">
    <property type="entry name" value="BINDING MONOOXYGENASE, PUTATIVE (JCVI)-RELATED"/>
    <property type="match status" value="1"/>
</dbReference>
<name>A0A0D0NH39_9RHOB</name>
<dbReference type="Pfam" id="PF01494">
    <property type="entry name" value="FAD_binding_3"/>
    <property type="match status" value="1"/>
</dbReference>
<dbReference type="InterPro" id="IPR036188">
    <property type="entry name" value="FAD/NAD-bd_sf"/>
</dbReference>
<evidence type="ECO:0000256" key="1">
    <source>
        <dbReference type="ARBA" id="ARBA00001974"/>
    </source>
</evidence>
<dbReference type="GO" id="GO:0071949">
    <property type="term" value="F:FAD binding"/>
    <property type="evidence" value="ECO:0007669"/>
    <property type="project" value="InterPro"/>
</dbReference>
<dbReference type="GO" id="GO:0016709">
    <property type="term" value="F:oxidoreductase activity, acting on paired donors, with incorporation or reduction of molecular oxygen, NAD(P)H as one donor, and incorporation of one atom of oxygen"/>
    <property type="evidence" value="ECO:0007669"/>
    <property type="project" value="UniProtKB-ARBA"/>
</dbReference>
<dbReference type="AlphaFoldDB" id="A0A0D0NH39"/>
<accession>A0A0D0NH39</accession>
<dbReference type="Proteomes" id="UP000035100">
    <property type="component" value="Unassembled WGS sequence"/>
</dbReference>
<dbReference type="eggNOG" id="COG0654">
    <property type="taxonomic scope" value="Bacteria"/>
</dbReference>
<proteinExistence type="predicted"/>
<comment type="caution">
    <text evidence="5">The sequence shown here is derived from an EMBL/GenBank/DDBJ whole genome shotgun (WGS) entry which is preliminary data.</text>
</comment>
<organism evidence="5 6">
    <name type="scientific">Wenxinia marina DSM 24838</name>
    <dbReference type="NCBI Taxonomy" id="1123501"/>
    <lineage>
        <taxon>Bacteria</taxon>
        <taxon>Pseudomonadati</taxon>
        <taxon>Pseudomonadota</taxon>
        <taxon>Alphaproteobacteria</taxon>
        <taxon>Rhodobacterales</taxon>
        <taxon>Roseobacteraceae</taxon>
        <taxon>Wenxinia</taxon>
    </lineage>
</organism>
<keyword evidence="2" id="KW-0285">Flavoprotein</keyword>
<dbReference type="PRINTS" id="PR00420">
    <property type="entry name" value="RNGMNOXGNASE"/>
</dbReference>
<dbReference type="Gene3D" id="3.50.50.60">
    <property type="entry name" value="FAD/NAD(P)-binding domain"/>
    <property type="match status" value="1"/>
</dbReference>
<dbReference type="SUPFAM" id="SSF51905">
    <property type="entry name" value="FAD/NAD(P)-binding domain"/>
    <property type="match status" value="1"/>
</dbReference>